<keyword evidence="1" id="KW-0812">Transmembrane</keyword>
<dbReference type="EMBL" id="KU686210">
    <property type="protein sequence ID" value="AOV61581.1"/>
    <property type="molecule type" value="Genomic_DNA"/>
</dbReference>
<accession>A0A1D8KSE4</accession>
<dbReference type="GeneID" id="30310061"/>
<protein>
    <submittedName>
        <fullName evidence="2">Uncharacterized protein</fullName>
    </submittedName>
</protein>
<dbReference type="OrthoDB" id="25293at10239"/>
<dbReference type="Proteomes" id="UP000204364">
    <property type="component" value="Segment"/>
</dbReference>
<name>A0A1D8KSE4_9CAUD</name>
<dbReference type="KEGG" id="vg:30310061"/>
<sequence length="49" mass="5858">MTLFVRHTMENPWSLGFLASILIVVPILGIWAIHKYGWEHWEPFARKHK</sequence>
<organism evidence="2 3">
    <name type="scientific">Synechococcus phage S-WAM1</name>
    <dbReference type="NCBI Taxonomy" id="1815521"/>
    <lineage>
        <taxon>Viruses</taxon>
        <taxon>Duplodnaviria</taxon>
        <taxon>Heunggongvirae</taxon>
        <taxon>Uroviricota</taxon>
        <taxon>Caudoviricetes</taxon>
        <taxon>Pantevenvirales</taxon>
        <taxon>Kyanoviridae</taxon>
        <taxon>Sokavirus</taxon>
        <taxon>Sokavirus swam1</taxon>
    </lineage>
</organism>
<dbReference type="RefSeq" id="YP_009325097.1">
    <property type="nucleotide sequence ID" value="NC_031944.1"/>
</dbReference>
<keyword evidence="3" id="KW-1185">Reference proteome</keyword>
<gene>
    <name evidence="2" type="ORF">P090810_108</name>
</gene>
<keyword evidence="1" id="KW-1133">Transmembrane helix</keyword>
<evidence type="ECO:0000256" key="1">
    <source>
        <dbReference type="SAM" id="Phobius"/>
    </source>
</evidence>
<reference evidence="2 3" key="1">
    <citation type="journal article" date="2016" name="Virology">
        <title>The genomic content and context of auxiliary metabolic genes in marine cyanomyoviruses.</title>
        <authorList>
            <person name="Crummett L.T."/>
            <person name="Puxty R.J."/>
            <person name="Weihe C."/>
            <person name="Marston M.F."/>
            <person name="Martiny J.B."/>
        </authorList>
    </citation>
    <scope>NUCLEOTIDE SEQUENCE [LARGE SCALE GENOMIC DNA]</scope>
    <source>
        <strain evidence="2">0810PA09</strain>
    </source>
</reference>
<evidence type="ECO:0000313" key="2">
    <source>
        <dbReference type="EMBL" id="AOV61581.1"/>
    </source>
</evidence>
<keyword evidence="1" id="KW-0472">Membrane</keyword>
<evidence type="ECO:0000313" key="3">
    <source>
        <dbReference type="Proteomes" id="UP000204364"/>
    </source>
</evidence>
<feature type="transmembrane region" description="Helical" evidence="1">
    <location>
        <begin position="12"/>
        <end position="33"/>
    </location>
</feature>
<proteinExistence type="predicted"/>